<dbReference type="Pfam" id="PF18334">
    <property type="entry name" value="XRN1_D2_D3"/>
    <property type="match status" value="1"/>
</dbReference>
<dbReference type="Proteomes" id="UP001219525">
    <property type="component" value="Unassembled WGS sequence"/>
</dbReference>
<dbReference type="Pfam" id="PF17846">
    <property type="entry name" value="XRN_M"/>
    <property type="match status" value="1"/>
</dbReference>
<dbReference type="InterPro" id="IPR027073">
    <property type="entry name" value="5_3_exoribonuclease"/>
</dbReference>
<comment type="caution">
    <text evidence="5">The sequence shown here is derived from an EMBL/GenBank/DDBJ whole genome shotgun (WGS) entry which is preliminary data.</text>
</comment>
<dbReference type="EMBL" id="JARJCW010000103">
    <property type="protein sequence ID" value="KAJ7193895.1"/>
    <property type="molecule type" value="Genomic_DNA"/>
</dbReference>
<dbReference type="GO" id="GO:0005975">
    <property type="term" value="P:carbohydrate metabolic process"/>
    <property type="evidence" value="ECO:0007669"/>
    <property type="project" value="InterPro"/>
</dbReference>
<keyword evidence="6" id="KW-1185">Reference proteome</keyword>
<organism evidence="5 6">
    <name type="scientific">Mycena pura</name>
    <dbReference type="NCBI Taxonomy" id="153505"/>
    <lineage>
        <taxon>Eukaryota</taxon>
        <taxon>Fungi</taxon>
        <taxon>Dikarya</taxon>
        <taxon>Basidiomycota</taxon>
        <taxon>Agaricomycotina</taxon>
        <taxon>Agaricomycetes</taxon>
        <taxon>Agaricomycetidae</taxon>
        <taxon>Agaricales</taxon>
        <taxon>Marasmiineae</taxon>
        <taxon>Mycenaceae</taxon>
        <taxon>Mycena</taxon>
    </lineage>
</organism>
<keyword evidence="2" id="KW-0326">Glycosidase</keyword>
<dbReference type="InterPro" id="IPR041412">
    <property type="entry name" value="Xrn1_helical"/>
</dbReference>
<dbReference type="PANTHER" id="PTHR12341:SF7">
    <property type="entry name" value="5'-3' EXORIBONUCLEASE 1"/>
    <property type="match status" value="1"/>
</dbReference>
<dbReference type="GO" id="GO:0000956">
    <property type="term" value="P:nuclear-transcribed mRNA catabolic process"/>
    <property type="evidence" value="ECO:0007669"/>
    <property type="project" value="TreeGrafter"/>
</dbReference>
<evidence type="ECO:0000259" key="4">
    <source>
        <dbReference type="Pfam" id="PF18334"/>
    </source>
</evidence>
<evidence type="ECO:0000259" key="3">
    <source>
        <dbReference type="Pfam" id="PF17846"/>
    </source>
</evidence>
<evidence type="ECO:0000313" key="6">
    <source>
        <dbReference type="Proteomes" id="UP001219525"/>
    </source>
</evidence>
<evidence type="ECO:0000256" key="1">
    <source>
        <dbReference type="ARBA" id="ARBA00022801"/>
    </source>
</evidence>
<proteinExistence type="predicted"/>
<dbReference type="PROSITE" id="PS00659">
    <property type="entry name" value="GLYCOSYL_HYDROL_F5"/>
    <property type="match status" value="1"/>
</dbReference>
<feature type="domain" description="Exoribonuclease Xrn1 D2/D3" evidence="4">
    <location>
        <begin position="224"/>
        <end position="277"/>
    </location>
</feature>
<keyword evidence="1" id="KW-0378">Hydrolase</keyword>
<accession>A0AAD6Y0W2</accession>
<dbReference type="Gene3D" id="1.25.40.1050">
    <property type="match status" value="1"/>
</dbReference>
<protein>
    <submittedName>
        <fullName evidence="5">Uncharacterized protein</fullName>
    </submittedName>
</protein>
<sequence>MKASQDLMYSANSPILDFYPQMFEQDLNGKKQDWEAVVKIPFIDNRLLDAMQLANAAAVTRASANCGREAQNGFRSSTRFMYSQGEPTHYPSSLFPTVVSALRVSRLLRPSVLGVHGVNVRGTESWNKWMVLHMSTVKLRTCHMAREIFGTRTFVGWPFYRRRWSSRCPTRYSRMERLETGALVKDYEGLDKEQEHAAFLRWRRRILVSSSRSLLLYLRNSQREVADMLGMSERAVTSSFLVITADNQKTNLGLSLKFDAKALKVIDYSQKDQRQWGSARESNRSDTGALSASSLAAELTITRAALPKVPAFFLAAKKSELTLFAERRPLVPLGPDSPFAAAFSVSSLLAAERATVPTRWLLSLEIQDVRIGYGSLNEPNRGVGDSDGIDGGEI</sequence>
<dbReference type="InterPro" id="IPR041106">
    <property type="entry name" value="XRN1_D2_D3"/>
</dbReference>
<feature type="domain" description="Xrn1 helical" evidence="3">
    <location>
        <begin position="4"/>
        <end position="53"/>
    </location>
</feature>
<dbReference type="GO" id="GO:0004553">
    <property type="term" value="F:hydrolase activity, hydrolyzing O-glycosyl compounds"/>
    <property type="evidence" value="ECO:0007669"/>
    <property type="project" value="InterPro"/>
</dbReference>
<dbReference type="AlphaFoldDB" id="A0AAD6Y0W2"/>
<dbReference type="GO" id="GO:0005634">
    <property type="term" value="C:nucleus"/>
    <property type="evidence" value="ECO:0007669"/>
    <property type="project" value="TreeGrafter"/>
</dbReference>
<evidence type="ECO:0000313" key="5">
    <source>
        <dbReference type="EMBL" id="KAJ7193895.1"/>
    </source>
</evidence>
<evidence type="ECO:0000256" key="2">
    <source>
        <dbReference type="ARBA" id="ARBA00023295"/>
    </source>
</evidence>
<dbReference type="GO" id="GO:0004534">
    <property type="term" value="F:5'-3' RNA exonuclease activity"/>
    <property type="evidence" value="ECO:0007669"/>
    <property type="project" value="TreeGrafter"/>
</dbReference>
<dbReference type="PANTHER" id="PTHR12341">
    <property type="entry name" value="5'-&gt;3' EXORIBONUCLEASE"/>
    <property type="match status" value="1"/>
</dbReference>
<dbReference type="GO" id="GO:0003723">
    <property type="term" value="F:RNA binding"/>
    <property type="evidence" value="ECO:0007669"/>
    <property type="project" value="TreeGrafter"/>
</dbReference>
<reference evidence="5" key="1">
    <citation type="submission" date="2023-03" db="EMBL/GenBank/DDBJ databases">
        <title>Massive genome expansion in bonnet fungi (Mycena s.s.) driven by repeated elements and novel gene families across ecological guilds.</title>
        <authorList>
            <consortium name="Lawrence Berkeley National Laboratory"/>
            <person name="Harder C.B."/>
            <person name="Miyauchi S."/>
            <person name="Viragh M."/>
            <person name="Kuo A."/>
            <person name="Thoen E."/>
            <person name="Andreopoulos B."/>
            <person name="Lu D."/>
            <person name="Skrede I."/>
            <person name="Drula E."/>
            <person name="Henrissat B."/>
            <person name="Morin E."/>
            <person name="Kohler A."/>
            <person name="Barry K."/>
            <person name="LaButti K."/>
            <person name="Morin E."/>
            <person name="Salamov A."/>
            <person name="Lipzen A."/>
            <person name="Mereny Z."/>
            <person name="Hegedus B."/>
            <person name="Baldrian P."/>
            <person name="Stursova M."/>
            <person name="Weitz H."/>
            <person name="Taylor A."/>
            <person name="Grigoriev I.V."/>
            <person name="Nagy L.G."/>
            <person name="Martin F."/>
            <person name="Kauserud H."/>
        </authorList>
    </citation>
    <scope>NUCLEOTIDE SEQUENCE</scope>
    <source>
        <strain evidence="5">9144</strain>
    </source>
</reference>
<dbReference type="GO" id="GO:0016075">
    <property type="term" value="P:rRNA catabolic process"/>
    <property type="evidence" value="ECO:0007669"/>
    <property type="project" value="TreeGrafter"/>
</dbReference>
<dbReference type="InterPro" id="IPR018087">
    <property type="entry name" value="Glyco_hydro_5_CS"/>
</dbReference>
<gene>
    <name evidence="5" type="ORF">GGX14DRAFT_405055</name>
</gene>
<name>A0AAD6Y0W2_9AGAR</name>